<dbReference type="Proteomes" id="UP000596742">
    <property type="component" value="Unassembled WGS sequence"/>
</dbReference>
<sequence length="1105" mass="126378">MTQTNSKTQRGRTMESDGFIYFQLNINFDGQRTESTFIKCKPKQTIGDAIFDNMADENVAIVKVQTVSPPNKTRADTPTSTPVEVLASFGAKIIFVDVNEGAPPEKSAKLNMDDKVNAFSILLKAQKKYDALPTQRNELNSKDKLYNNILLKLKNKAVGFTPVQVNTIGVTIVKTLTNALWYIDPHHMKFENRGIIIPEFFSQFKDYNDWRVQKKKEPMVSSEDLQRQVSSLTDMISMPWFLNKDFSEFKRDCEKLIDGMNRYLNFLKNQMKKTADAHASKEPLRSLTDNWSMKFIPKVKEVEIDYRKLDTDLVDYEHYEPVFLYDYEPSDRIERRYWLEHLSLSVGVKIYKHRHGNYFGNFTFVWKCDEQEHCDGDLKAIDAIRLDLRHFSTRAMRNEFITKYSQSCKIKPAILRNVYHFLTQDSSSAEHQQQAEVDARVAEFLVTSDDPELFYDLRKNNGRPKDEKLKPFWSELQKYLDEVAVVDDRRETPYMFMPLAMSLTNLISIIKARLPGESPCPSVSWLRLNFWPCNAYTRAAMCYTGVFKVKYAVQQRLLRQKHQDSAYAFQLFAMFKEMAVKYGEVSEFISLDDKSIVPIGEPNKPVSTGVRPHNRALVPEGVKLYALDHDFHIHGAVPSVLFRIDIPSNSRDSFYNGNVHVTVKDKVFNPSSALRHATETVKILRSEGSADGVNLSNPLLFVYTDGGPDHRTNFISVQLSYLVIFFALDLDMLIAARTAPSQSYANPAERCMSLLNMALQHVSLQRREMDANSEVRVKSLSSLKKLRSAADKQPALREKLMESLEPVLAQLKQRFSQLKLHDDPVLVHDAASDEEMKNMSDILDILKEVDGGNNAFSQLKTKSDVVKFDKLKDFVERHWRSRPYSFQIKKCKIDCWYCTLNPPRLPDEVFAALDWLPDPTLNADKSGFLPFSDVYGKETTAEDCPSVRNSLSSEEDKKNKPLLVAAKVRAFIICCECGKRRVVYCSQKLSHQMCNCLDRVQEELFYSCGSPLLPDGHQFNGKLLVREGVDCSSPIETTYYAGAVTKFADICFFCGDTDIVPDTNETIKALKQQYSIVRPICPTCNSSGKLPAVRNAMKVHGKRKN</sequence>
<evidence type="ECO:0000313" key="2">
    <source>
        <dbReference type="Proteomes" id="UP000596742"/>
    </source>
</evidence>
<reference evidence="1" key="1">
    <citation type="submission" date="2018-11" db="EMBL/GenBank/DDBJ databases">
        <authorList>
            <person name="Alioto T."/>
            <person name="Alioto T."/>
        </authorList>
    </citation>
    <scope>NUCLEOTIDE SEQUENCE</scope>
</reference>
<accession>A0A8B6FLV0</accession>
<evidence type="ECO:0000313" key="1">
    <source>
        <dbReference type="EMBL" id="VDI52184.1"/>
    </source>
</evidence>
<name>A0A8B6FLV0_MYTGA</name>
<gene>
    <name evidence="1" type="ORF">MGAL_10B070115</name>
</gene>
<dbReference type="AlphaFoldDB" id="A0A8B6FLV0"/>
<dbReference type="OrthoDB" id="6047915at2759"/>
<dbReference type="EMBL" id="UYJE01007160">
    <property type="protein sequence ID" value="VDI52184.1"/>
    <property type="molecule type" value="Genomic_DNA"/>
</dbReference>
<comment type="caution">
    <text evidence="1">The sequence shown here is derived from an EMBL/GenBank/DDBJ whole genome shotgun (WGS) entry which is preliminary data.</text>
</comment>
<protein>
    <submittedName>
        <fullName evidence="1">Uncharacterized protein</fullName>
    </submittedName>
</protein>
<keyword evidence="2" id="KW-1185">Reference proteome</keyword>
<organism evidence="1 2">
    <name type="scientific">Mytilus galloprovincialis</name>
    <name type="common">Mediterranean mussel</name>
    <dbReference type="NCBI Taxonomy" id="29158"/>
    <lineage>
        <taxon>Eukaryota</taxon>
        <taxon>Metazoa</taxon>
        <taxon>Spiralia</taxon>
        <taxon>Lophotrochozoa</taxon>
        <taxon>Mollusca</taxon>
        <taxon>Bivalvia</taxon>
        <taxon>Autobranchia</taxon>
        <taxon>Pteriomorphia</taxon>
        <taxon>Mytilida</taxon>
        <taxon>Mytiloidea</taxon>
        <taxon>Mytilidae</taxon>
        <taxon>Mytilinae</taxon>
        <taxon>Mytilus</taxon>
    </lineage>
</organism>
<proteinExistence type="predicted"/>